<evidence type="ECO:0000313" key="2">
    <source>
        <dbReference type="Proteomes" id="UP000017127"/>
    </source>
</evidence>
<comment type="caution">
    <text evidence="1">The sequence shown here is derived from an EMBL/GenBank/DDBJ whole genome shotgun (WGS) entry which is preliminary data.</text>
</comment>
<evidence type="ECO:0000313" key="1">
    <source>
        <dbReference type="EMBL" id="ERT09818.1"/>
    </source>
</evidence>
<protein>
    <submittedName>
        <fullName evidence="1">Putative methylglyoxal synthase</fullName>
    </submittedName>
</protein>
<dbReference type="EMBL" id="AUZM01000001">
    <property type="protein sequence ID" value="ERT09818.1"/>
    <property type="molecule type" value="Genomic_DNA"/>
</dbReference>
<accession>U7QPK4</accession>
<proteinExistence type="predicted"/>
<dbReference type="AlphaFoldDB" id="U7QPK4"/>
<gene>
    <name evidence="1" type="ORF">M595_0202</name>
</gene>
<dbReference type="Proteomes" id="UP000017127">
    <property type="component" value="Unassembled WGS sequence"/>
</dbReference>
<sequence>MATLMVAQGMLANPASDKRVDKEKFAEDATAFALLLLQAAQAVSIELENNQ</sequence>
<dbReference type="RefSeq" id="WP_023063881.1">
    <property type="nucleotide sequence ID" value="NZ_AUZM01000001.1"/>
</dbReference>
<dbReference type="OrthoDB" id="9933785at2"/>
<reference evidence="1 2" key="1">
    <citation type="journal article" date="2013" name="Front. Microbiol.">
        <title>Comparative genomic analyses of the cyanobacterium, Lyngbya aestuarii BL J, a powerful hydrogen producer.</title>
        <authorList>
            <person name="Kothari A."/>
            <person name="Vaughn M."/>
            <person name="Garcia-Pichel F."/>
        </authorList>
    </citation>
    <scope>NUCLEOTIDE SEQUENCE [LARGE SCALE GENOMIC DNA]</scope>
    <source>
        <strain evidence="1 2">BL J</strain>
    </source>
</reference>
<name>U7QPK4_9CYAN</name>
<keyword evidence="2" id="KW-1185">Reference proteome</keyword>
<organism evidence="1 2">
    <name type="scientific">Lyngbya aestuarii BL J</name>
    <dbReference type="NCBI Taxonomy" id="1348334"/>
    <lineage>
        <taxon>Bacteria</taxon>
        <taxon>Bacillati</taxon>
        <taxon>Cyanobacteriota</taxon>
        <taxon>Cyanophyceae</taxon>
        <taxon>Oscillatoriophycideae</taxon>
        <taxon>Oscillatoriales</taxon>
        <taxon>Microcoleaceae</taxon>
        <taxon>Lyngbya</taxon>
    </lineage>
</organism>